<evidence type="ECO:0000313" key="3">
    <source>
        <dbReference type="Proteomes" id="UP000321034"/>
    </source>
</evidence>
<feature type="region of interest" description="Disordered" evidence="1">
    <location>
        <begin position="141"/>
        <end position="180"/>
    </location>
</feature>
<feature type="compositionally biased region" description="Pro residues" evidence="1">
    <location>
        <begin position="167"/>
        <end position="180"/>
    </location>
</feature>
<sequence length="180" mass="19886">MPTMPSPPPSTPESTPPLVTTLSAAECWALIEQGDMGRIALVDPTGDPEVFPVNYLSRKRIVYIRTANDSKLRHIRSHPAVALEIDGADGTLHWSVLLRGIAQQVTTDEELRESGAASLQTSTPTLKRYVIRVEPTAVAGRRFREPGRLTRGAPALRDSRPRRPEPVRPQPIPHLPPFPR</sequence>
<evidence type="ECO:0000256" key="1">
    <source>
        <dbReference type="SAM" id="MobiDB-lite"/>
    </source>
</evidence>
<dbReference type="EMBL" id="VRSV01000001">
    <property type="protein sequence ID" value="TXK12656.1"/>
    <property type="molecule type" value="Genomic_DNA"/>
</dbReference>
<gene>
    <name evidence="2" type="ORF">FVP77_04130</name>
</gene>
<dbReference type="InterPro" id="IPR012349">
    <property type="entry name" value="Split_barrel_FMN-bd"/>
</dbReference>
<dbReference type="Proteomes" id="UP000321034">
    <property type="component" value="Unassembled WGS sequence"/>
</dbReference>
<dbReference type="Pfam" id="PF12900">
    <property type="entry name" value="Pyridox_ox_2"/>
    <property type="match status" value="1"/>
</dbReference>
<accession>A0A5C8I1J5</accession>
<protein>
    <submittedName>
        <fullName evidence="2">Pyridoxamine 5'-phosphate oxidase family protein</fullName>
    </submittedName>
</protein>
<feature type="compositionally biased region" description="Basic and acidic residues" evidence="1">
    <location>
        <begin position="157"/>
        <end position="166"/>
    </location>
</feature>
<dbReference type="OrthoDB" id="7062584at2"/>
<reference evidence="2 3" key="1">
    <citation type="submission" date="2019-08" db="EMBL/GenBank/DDBJ databases">
        <authorList>
            <person name="Dong K."/>
        </authorList>
    </citation>
    <scope>NUCLEOTIDE SEQUENCE [LARGE SCALE GENOMIC DNA]</scope>
    <source>
        <strain evidence="2 3">JCM14558</strain>
    </source>
</reference>
<keyword evidence="3" id="KW-1185">Reference proteome</keyword>
<organism evidence="2 3">
    <name type="scientific">Microbacterium hatanonis</name>
    <dbReference type="NCBI Taxonomy" id="404366"/>
    <lineage>
        <taxon>Bacteria</taxon>
        <taxon>Bacillati</taxon>
        <taxon>Actinomycetota</taxon>
        <taxon>Actinomycetes</taxon>
        <taxon>Micrococcales</taxon>
        <taxon>Microbacteriaceae</taxon>
        <taxon>Microbacterium</taxon>
    </lineage>
</organism>
<evidence type="ECO:0000313" key="2">
    <source>
        <dbReference type="EMBL" id="TXK12656.1"/>
    </source>
</evidence>
<dbReference type="SUPFAM" id="SSF50475">
    <property type="entry name" value="FMN-binding split barrel"/>
    <property type="match status" value="1"/>
</dbReference>
<proteinExistence type="predicted"/>
<dbReference type="RefSeq" id="WP_147893368.1">
    <property type="nucleotide sequence ID" value="NZ_BAAANR010000001.1"/>
</dbReference>
<dbReference type="Gene3D" id="2.30.110.10">
    <property type="entry name" value="Electron Transport, Fmn-binding Protein, Chain A"/>
    <property type="match status" value="1"/>
</dbReference>
<comment type="caution">
    <text evidence="2">The sequence shown here is derived from an EMBL/GenBank/DDBJ whole genome shotgun (WGS) entry which is preliminary data.</text>
</comment>
<name>A0A5C8I1J5_9MICO</name>
<dbReference type="InterPro" id="IPR024747">
    <property type="entry name" value="Pyridox_Oxase-rel"/>
</dbReference>
<dbReference type="AlphaFoldDB" id="A0A5C8I1J5"/>